<protein>
    <recommendedName>
        <fullName evidence="2">HNH domain-containing protein</fullName>
    </recommendedName>
</protein>
<sequence length="154" mass="17768">MSRFFGKLKDAKELEKDSNGYNLCRWCNKSVLPPRRTMCSPECVHEILIRTSGRYLRDCVFKRDNGICSVCNIDTKQTSKMALEMNVNDRIEFLKKHNISLKRKVWKRKHGGGLWDADHIISVKKGGGQCGLENLRTLCIKCHKNVTKESYSKC</sequence>
<dbReference type="GO" id="GO:0006281">
    <property type="term" value="P:DNA repair"/>
    <property type="evidence" value="ECO:0007669"/>
    <property type="project" value="TreeGrafter"/>
</dbReference>
<dbReference type="GO" id="GO:0031297">
    <property type="term" value="P:replication fork processing"/>
    <property type="evidence" value="ECO:0007669"/>
    <property type="project" value="TreeGrafter"/>
</dbReference>
<dbReference type="GO" id="GO:0004519">
    <property type="term" value="F:endonuclease activity"/>
    <property type="evidence" value="ECO:0007669"/>
    <property type="project" value="InterPro"/>
</dbReference>
<dbReference type="Gene3D" id="1.10.30.50">
    <property type="match status" value="1"/>
</dbReference>
<evidence type="ECO:0000259" key="2">
    <source>
        <dbReference type="Pfam" id="PF01844"/>
    </source>
</evidence>
<dbReference type="GO" id="GO:0016787">
    <property type="term" value="F:hydrolase activity"/>
    <property type="evidence" value="ECO:0007669"/>
    <property type="project" value="UniProtKB-KW"/>
</dbReference>
<dbReference type="InterPro" id="IPR003615">
    <property type="entry name" value="HNH_nuc"/>
</dbReference>
<dbReference type="GO" id="GO:0008270">
    <property type="term" value="F:zinc ion binding"/>
    <property type="evidence" value="ECO:0007669"/>
    <property type="project" value="InterPro"/>
</dbReference>
<organism evidence="3">
    <name type="scientific">Megaviridae environmental sample</name>
    <dbReference type="NCBI Taxonomy" id="1737588"/>
    <lineage>
        <taxon>Viruses</taxon>
        <taxon>Varidnaviria</taxon>
        <taxon>Bamfordvirae</taxon>
        <taxon>Nucleocytoviricota</taxon>
        <taxon>Megaviricetes</taxon>
        <taxon>Imitervirales</taxon>
        <taxon>Mimiviridae</taxon>
        <taxon>environmental samples</taxon>
    </lineage>
</organism>
<proteinExistence type="predicted"/>
<evidence type="ECO:0000256" key="1">
    <source>
        <dbReference type="ARBA" id="ARBA00022801"/>
    </source>
</evidence>
<dbReference type="EMBL" id="MN448287">
    <property type="protein sequence ID" value="QFG74412.1"/>
    <property type="molecule type" value="Genomic_DNA"/>
</dbReference>
<dbReference type="PANTHER" id="PTHR45766:SF6">
    <property type="entry name" value="SWI_SNF-RELATED MATRIX-ASSOCIATED ACTIN-DEPENDENT REGULATOR OF CHROMATIN SUBFAMILY A-LIKE PROTEIN 1"/>
    <property type="match status" value="1"/>
</dbReference>
<name>A0A5J6VK22_9VIRU</name>
<feature type="domain" description="HNH" evidence="2">
    <location>
        <begin position="114"/>
        <end position="148"/>
    </location>
</feature>
<dbReference type="Pfam" id="PF01844">
    <property type="entry name" value="HNH"/>
    <property type="match status" value="1"/>
</dbReference>
<reference evidence="3" key="1">
    <citation type="journal article" date="2019" name="Philos. Trans. R. Soc. Lond., B, Biol. Sci.">
        <title>Targeted metagenomic recovery of four divergent viruses reveals shared and distinctive characteristics of giant viruses of marine eukaryotes.</title>
        <authorList>
            <person name="Needham D.M."/>
            <person name="Poirier C."/>
            <person name="Hehenberger E."/>
            <person name="Jimenez V."/>
            <person name="Swalwell J.E."/>
            <person name="Santoro A.E."/>
            <person name="Worden A.Z."/>
        </authorList>
    </citation>
    <scope>NUCLEOTIDE SEQUENCE</scope>
    <source>
        <strain evidence="3">MPacV-611</strain>
    </source>
</reference>
<dbReference type="InterPro" id="IPR002711">
    <property type="entry name" value="HNH"/>
</dbReference>
<accession>A0A5J6VK22</accession>
<dbReference type="GO" id="GO:0003676">
    <property type="term" value="F:nucleic acid binding"/>
    <property type="evidence" value="ECO:0007669"/>
    <property type="project" value="InterPro"/>
</dbReference>
<keyword evidence="1" id="KW-0378">Hydrolase</keyword>
<dbReference type="PANTHER" id="PTHR45766">
    <property type="entry name" value="DNA ANNEALING HELICASE AND ENDONUCLEASE ZRANB3 FAMILY MEMBER"/>
    <property type="match status" value="1"/>
</dbReference>
<dbReference type="CDD" id="cd00085">
    <property type="entry name" value="HNHc"/>
    <property type="match status" value="1"/>
</dbReference>
<evidence type="ECO:0000313" key="3">
    <source>
        <dbReference type="EMBL" id="QFG74412.1"/>
    </source>
</evidence>